<accession>A0A2U3NLX1</accession>
<name>A0A2U3NLX1_9MYCO</name>
<feature type="non-terminal residue" evidence="4">
    <location>
        <position position="1"/>
    </location>
</feature>
<dbReference type="PANTHER" id="PTHR48081:SF8">
    <property type="entry name" value="ALPHA_BETA HYDROLASE FOLD-3 DOMAIN-CONTAINING PROTEIN-RELATED"/>
    <property type="match status" value="1"/>
</dbReference>
<dbReference type="FunFam" id="3.40.50.1820:FF:000089">
    <property type="entry name" value="Alpha/beta hydrolase"/>
    <property type="match status" value="1"/>
</dbReference>
<dbReference type="GO" id="GO:0016787">
    <property type="term" value="F:hydrolase activity"/>
    <property type="evidence" value="ECO:0007669"/>
    <property type="project" value="UniProtKB-KW"/>
</dbReference>
<dbReference type="SUPFAM" id="SSF53474">
    <property type="entry name" value="alpha/beta-Hydrolases"/>
    <property type="match status" value="1"/>
</dbReference>
<sequence>VTTKPPNARSLAVTNAALRVGLKVVPWIPPWLKRVLVGGKRITIDGNTLDPTLQLMLAGQRGTGAGGLSASGDPEAARALMRMSHSVLGNDIAVPTKDLTIPGPDCPLPVRHYRPDVEGPAPLLVFFHGGGFVVGDIESHDGLCRMICRDAAIHVLSVDYRLAPEHKAPAAVEDCVAAYRWALGHAVELGADPSRIGIGGDSAGGNLAAFVALRSRDEGIPQPVLQVLLYPVLDLSEETRSRKLFSDGFFLSKQDRDWFTDLYLGGTDYAAASARVSPLHADDLSGLAPALVFTAGFDPLRDEGNAYAAALRSAGVPVDHRQFDALTHGFASIAPFGGGSAEAIIATISAIRAHFTRS</sequence>
<dbReference type="EMBL" id="FUFA01000001">
    <property type="protein sequence ID" value="SPM32528.1"/>
    <property type="molecule type" value="Genomic_DNA"/>
</dbReference>
<dbReference type="InterPro" id="IPR013094">
    <property type="entry name" value="AB_hydrolase_3"/>
</dbReference>
<dbReference type="PANTHER" id="PTHR48081">
    <property type="entry name" value="AB HYDROLASE SUPERFAMILY PROTEIN C4A8.06C"/>
    <property type="match status" value="1"/>
</dbReference>
<dbReference type="InterPro" id="IPR002168">
    <property type="entry name" value="Lipase_GDXG_HIS_AS"/>
</dbReference>
<reference evidence="4 5" key="1">
    <citation type="submission" date="2017-01" db="EMBL/GenBank/DDBJ databases">
        <authorList>
            <consortium name="Urmite Genomes"/>
        </authorList>
    </citation>
    <scope>NUCLEOTIDE SEQUENCE [LARGE SCALE GENOMIC DNA]</scope>
    <source>
        <strain evidence="4 5">AB57</strain>
    </source>
</reference>
<evidence type="ECO:0000313" key="5">
    <source>
        <dbReference type="Proteomes" id="UP000240988"/>
    </source>
</evidence>
<protein>
    <submittedName>
        <fullName evidence="4">Acetyl esterase/lipase</fullName>
    </submittedName>
</protein>
<dbReference type="Pfam" id="PF07859">
    <property type="entry name" value="Abhydrolase_3"/>
    <property type="match status" value="1"/>
</dbReference>
<evidence type="ECO:0000313" key="4">
    <source>
        <dbReference type="EMBL" id="SPM32528.1"/>
    </source>
</evidence>
<dbReference type="InterPro" id="IPR029058">
    <property type="entry name" value="AB_hydrolase_fold"/>
</dbReference>
<evidence type="ECO:0000256" key="2">
    <source>
        <dbReference type="ARBA" id="ARBA00022801"/>
    </source>
</evidence>
<dbReference type="Proteomes" id="UP000240988">
    <property type="component" value="Unassembled WGS sequence"/>
</dbReference>
<comment type="similarity">
    <text evidence="1">Belongs to the 'GDXG' lipolytic enzyme family.</text>
</comment>
<evidence type="ECO:0000259" key="3">
    <source>
        <dbReference type="Pfam" id="PF07859"/>
    </source>
</evidence>
<organism evidence="4 5">
    <name type="scientific">Mycobacterium rhizamassiliense</name>
    <dbReference type="NCBI Taxonomy" id="1841860"/>
    <lineage>
        <taxon>Bacteria</taxon>
        <taxon>Bacillati</taxon>
        <taxon>Actinomycetota</taxon>
        <taxon>Actinomycetes</taxon>
        <taxon>Mycobacteriales</taxon>
        <taxon>Mycobacteriaceae</taxon>
        <taxon>Mycobacterium</taxon>
    </lineage>
</organism>
<dbReference type="Gene3D" id="3.40.50.1820">
    <property type="entry name" value="alpha/beta hydrolase"/>
    <property type="match status" value="1"/>
</dbReference>
<keyword evidence="5" id="KW-1185">Reference proteome</keyword>
<evidence type="ECO:0000256" key="1">
    <source>
        <dbReference type="ARBA" id="ARBA00010515"/>
    </source>
</evidence>
<dbReference type="InterPro" id="IPR050300">
    <property type="entry name" value="GDXG_lipolytic_enzyme"/>
</dbReference>
<feature type="domain" description="Alpha/beta hydrolase fold-3" evidence="3">
    <location>
        <begin position="124"/>
        <end position="331"/>
    </location>
</feature>
<dbReference type="AlphaFoldDB" id="A0A2U3NLX1"/>
<keyword evidence="2" id="KW-0378">Hydrolase</keyword>
<gene>
    <name evidence="4" type="ORF">MRAB57_327</name>
</gene>
<proteinExistence type="inferred from homology"/>
<dbReference type="PROSITE" id="PS01173">
    <property type="entry name" value="LIPASE_GDXG_HIS"/>
    <property type="match status" value="1"/>
</dbReference>
<dbReference type="STRING" id="1841860.GCA_900157375_00328"/>